<evidence type="ECO:0000313" key="1">
    <source>
        <dbReference type="EMBL" id="KAG7444098.1"/>
    </source>
</evidence>
<name>A0A9P7VP37_9AGAR</name>
<dbReference type="EMBL" id="MU250541">
    <property type="protein sequence ID" value="KAG7444098.1"/>
    <property type="molecule type" value="Genomic_DNA"/>
</dbReference>
<evidence type="ECO:0000313" key="2">
    <source>
        <dbReference type="Proteomes" id="UP000812287"/>
    </source>
</evidence>
<sequence length="164" mass="18848">MRELRRHHEVYYTVLKEALIALTPTAIIKGFREKIDKERSINPRIVIVRTQKPRYKIIGVTTESKSSLERILNPSILQEPSNKPGSTRVHVRSQDLTTIPFESECHYPVWVYTRTGVSDGNDHGRVQRLYSCTGAVRSWTLYSIETSRKDHTAKTHLGYIGVTL</sequence>
<dbReference type="GeneID" id="66099718"/>
<dbReference type="Proteomes" id="UP000812287">
    <property type="component" value="Unassembled WGS sequence"/>
</dbReference>
<keyword evidence="2" id="KW-1185">Reference proteome</keyword>
<protein>
    <submittedName>
        <fullName evidence="1">Uncharacterized protein</fullName>
    </submittedName>
</protein>
<comment type="caution">
    <text evidence="1">The sequence shown here is derived from an EMBL/GenBank/DDBJ whole genome shotgun (WGS) entry which is preliminary data.</text>
</comment>
<dbReference type="OrthoDB" id="10661725at2759"/>
<gene>
    <name evidence="1" type="ORF">BT62DRAFT_1008301</name>
</gene>
<dbReference type="RefSeq" id="XP_043037598.1">
    <property type="nucleotide sequence ID" value="XM_043177431.1"/>
</dbReference>
<dbReference type="AlphaFoldDB" id="A0A9P7VP37"/>
<proteinExistence type="predicted"/>
<organism evidence="1 2">
    <name type="scientific">Guyanagaster necrorhizus</name>
    <dbReference type="NCBI Taxonomy" id="856835"/>
    <lineage>
        <taxon>Eukaryota</taxon>
        <taxon>Fungi</taxon>
        <taxon>Dikarya</taxon>
        <taxon>Basidiomycota</taxon>
        <taxon>Agaricomycotina</taxon>
        <taxon>Agaricomycetes</taxon>
        <taxon>Agaricomycetidae</taxon>
        <taxon>Agaricales</taxon>
        <taxon>Marasmiineae</taxon>
        <taxon>Physalacriaceae</taxon>
        <taxon>Guyanagaster</taxon>
    </lineage>
</organism>
<accession>A0A9P7VP37</accession>
<reference evidence="1" key="1">
    <citation type="submission" date="2020-11" db="EMBL/GenBank/DDBJ databases">
        <title>Adaptations for nitrogen fixation in a non-lichenized fungal sporocarp promotes dispersal by wood-feeding termites.</title>
        <authorList>
            <consortium name="DOE Joint Genome Institute"/>
            <person name="Koch R.A."/>
            <person name="Yoon G."/>
            <person name="Arayal U."/>
            <person name="Lail K."/>
            <person name="Amirebrahimi M."/>
            <person name="Labutti K."/>
            <person name="Lipzen A."/>
            <person name="Riley R."/>
            <person name="Barry K."/>
            <person name="Henrissat B."/>
            <person name="Grigoriev I.V."/>
            <person name="Herr J.R."/>
            <person name="Aime M.C."/>
        </authorList>
    </citation>
    <scope>NUCLEOTIDE SEQUENCE</scope>
    <source>
        <strain evidence="1">MCA 3950</strain>
    </source>
</reference>